<keyword evidence="6 11" id="KW-0964">Secreted</keyword>
<evidence type="ECO:0000256" key="10">
    <source>
        <dbReference type="ARBA" id="ARBA00025679"/>
    </source>
</evidence>
<comment type="cofactor">
    <cofactor evidence="2 11">
        <name>Ca(2+)</name>
        <dbReference type="ChEBI" id="CHEBI:29108"/>
    </cofactor>
</comment>
<dbReference type="GO" id="GO:0030570">
    <property type="term" value="F:pectate lyase activity"/>
    <property type="evidence" value="ECO:0007669"/>
    <property type="project" value="UniProtKB-UniRule"/>
</dbReference>
<evidence type="ECO:0000313" key="13">
    <source>
        <dbReference type="Proteomes" id="UP000028045"/>
    </source>
</evidence>
<evidence type="ECO:0000256" key="2">
    <source>
        <dbReference type="ARBA" id="ARBA00001913"/>
    </source>
</evidence>
<proteinExistence type="inferred from homology"/>
<name>A0A084AM44_STACB</name>
<dbReference type="InterPro" id="IPR004898">
    <property type="entry name" value="Pectate_lyase_PlyH/PlyE-like"/>
</dbReference>
<evidence type="ECO:0000256" key="8">
    <source>
        <dbReference type="ARBA" id="ARBA00022837"/>
    </source>
</evidence>
<evidence type="ECO:0000256" key="11">
    <source>
        <dbReference type="RuleBase" id="RU367009"/>
    </source>
</evidence>
<keyword evidence="13" id="KW-1185">Reference proteome</keyword>
<dbReference type="EC" id="4.2.2.2" evidence="5 11"/>
<evidence type="ECO:0000256" key="5">
    <source>
        <dbReference type="ARBA" id="ARBA00012272"/>
    </source>
</evidence>
<evidence type="ECO:0000256" key="3">
    <source>
        <dbReference type="ARBA" id="ARBA00004613"/>
    </source>
</evidence>
<dbReference type="InterPro" id="IPR011050">
    <property type="entry name" value="Pectin_lyase_fold/virulence"/>
</dbReference>
<sequence length="181" mass="19807">MHCPTPAPQAPLHPSIGPGCYRHPCLSLFRLPGGHSLPGLLRRSSQHTGTKTLGSPQTIKKGVVFDAGWVKYDRGVKCTDDSEGGSADAVFILEEGLALRNFLTRKKRRQKRTPHYTFAPAISNTKDGRATRLPLLPNESQEAFTIVRAIDSRYANGIRVCLPVSLPIRLSGYLPLASLHT</sequence>
<accession>A0A084AM44</accession>
<dbReference type="AlphaFoldDB" id="A0A084AM44"/>
<evidence type="ECO:0000256" key="4">
    <source>
        <dbReference type="ARBA" id="ARBA00006463"/>
    </source>
</evidence>
<dbReference type="GO" id="GO:0005576">
    <property type="term" value="C:extracellular region"/>
    <property type="evidence" value="ECO:0007669"/>
    <property type="project" value="UniProtKB-SubCell"/>
</dbReference>
<gene>
    <name evidence="12" type="ORF">S7711_05806</name>
</gene>
<protein>
    <recommendedName>
        <fullName evidence="5 11">Pectate lyase</fullName>
        <ecNumber evidence="5 11">4.2.2.2</ecNumber>
    </recommendedName>
</protein>
<dbReference type="Gene3D" id="2.160.20.10">
    <property type="entry name" value="Single-stranded right-handed beta-helix, Pectin lyase-like"/>
    <property type="match status" value="1"/>
</dbReference>
<evidence type="ECO:0000256" key="6">
    <source>
        <dbReference type="ARBA" id="ARBA00022525"/>
    </source>
</evidence>
<comment type="similarity">
    <text evidence="4 11">Belongs to the polysaccharide lyase 3 family.</text>
</comment>
<dbReference type="InterPro" id="IPR012334">
    <property type="entry name" value="Pectin_lyas_fold"/>
</dbReference>
<organism evidence="12 13">
    <name type="scientific">Stachybotrys chartarum (strain CBS 109288 / IBT 7711)</name>
    <name type="common">Toxic black mold</name>
    <name type="synonym">Stilbospora chartarum</name>
    <dbReference type="NCBI Taxonomy" id="1280523"/>
    <lineage>
        <taxon>Eukaryota</taxon>
        <taxon>Fungi</taxon>
        <taxon>Dikarya</taxon>
        <taxon>Ascomycota</taxon>
        <taxon>Pezizomycotina</taxon>
        <taxon>Sordariomycetes</taxon>
        <taxon>Hypocreomycetidae</taxon>
        <taxon>Hypocreales</taxon>
        <taxon>Stachybotryaceae</taxon>
        <taxon>Stachybotrys</taxon>
    </lineage>
</organism>
<evidence type="ECO:0000256" key="9">
    <source>
        <dbReference type="ARBA" id="ARBA00023239"/>
    </source>
</evidence>
<dbReference type="SUPFAM" id="SSF51126">
    <property type="entry name" value="Pectin lyase-like"/>
    <property type="match status" value="1"/>
</dbReference>
<dbReference type="HOGENOM" id="CLU_1289690_0_0_1"/>
<evidence type="ECO:0000313" key="12">
    <source>
        <dbReference type="EMBL" id="KEY66373.1"/>
    </source>
</evidence>
<comment type="function">
    <text evidence="10 11">Pectinolytic enzyme consist of four classes of enzymes: pectin lyase, polygalacturonase, pectin methylesterase and rhamnogalacturonase. Among pectinolytic enzymes, pectin lyase is the most important in depolymerization of pectin, since it cleaves internal glycosidic bonds of highly methylated pectins. Favors pectate, the anion, over pectin, the methyl ester.</text>
</comment>
<reference evidence="12 13" key="1">
    <citation type="journal article" date="2014" name="BMC Genomics">
        <title>Comparative genome sequencing reveals chemotype-specific gene clusters in the toxigenic black mold Stachybotrys.</title>
        <authorList>
            <person name="Semeiks J."/>
            <person name="Borek D."/>
            <person name="Otwinowski Z."/>
            <person name="Grishin N.V."/>
        </authorList>
    </citation>
    <scope>NUCLEOTIDE SEQUENCE [LARGE SCALE GENOMIC DNA]</scope>
    <source>
        <strain evidence="13">CBS 109288 / IBT 7711</strain>
    </source>
</reference>
<evidence type="ECO:0000256" key="7">
    <source>
        <dbReference type="ARBA" id="ARBA00022729"/>
    </source>
</evidence>
<keyword evidence="8 11" id="KW-0106">Calcium</keyword>
<dbReference type="EMBL" id="KL648659">
    <property type="protein sequence ID" value="KEY66373.1"/>
    <property type="molecule type" value="Genomic_DNA"/>
</dbReference>
<evidence type="ECO:0000256" key="1">
    <source>
        <dbReference type="ARBA" id="ARBA00000695"/>
    </source>
</evidence>
<dbReference type="Proteomes" id="UP000028045">
    <property type="component" value="Unassembled WGS sequence"/>
</dbReference>
<comment type="subcellular location">
    <subcellularLocation>
        <location evidence="3 11">Secreted</location>
    </subcellularLocation>
</comment>
<dbReference type="Pfam" id="PF03211">
    <property type="entry name" value="Pectate_lyase"/>
    <property type="match status" value="1"/>
</dbReference>
<keyword evidence="9 11" id="KW-0456">Lyase</keyword>
<keyword evidence="7" id="KW-0732">Signal</keyword>
<comment type="catalytic activity">
    <reaction evidence="1 11">
        <text>Eliminative cleavage of (1-&gt;4)-alpha-D-galacturonan to give oligosaccharides with 4-deoxy-alpha-D-galact-4-enuronosyl groups at their non-reducing ends.</text>
        <dbReference type="EC" id="4.2.2.2"/>
    </reaction>
</comment>